<evidence type="ECO:0000313" key="1">
    <source>
        <dbReference type="EMBL" id="AKB30361.1"/>
    </source>
</evidence>
<organism evidence="1 2">
    <name type="scientific">Methanosarcina siciliae T4/M</name>
    <dbReference type="NCBI Taxonomy" id="1434120"/>
    <lineage>
        <taxon>Archaea</taxon>
        <taxon>Methanobacteriati</taxon>
        <taxon>Methanobacteriota</taxon>
        <taxon>Stenosarchaea group</taxon>
        <taxon>Methanomicrobia</taxon>
        <taxon>Methanosarcinales</taxon>
        <taxon>Methanosarcinaceae</taxon>
        <taxon>Methanosarcina</taxon>
    </lineage>
</organism>
<dbReference type="Proteomes" id="UP000033111">
    <property type="component" value="Chromosome"/>
</dbReference>
<keyword evidence="2" id="KW-1185">Reference proteome</keyword>
<reference evidence="1 2" key="1">
    <citation type="submission" date="2014-07" db="EMBL/GenBank/DDBJ databases">
        <title>Methanogenic archaea and the global carbon cycle.</title>
        <authorList>
            <person name="Henriksen J.R."/>
            <person name="Luke J."/>
            <person name="Reinhart S."/>
            <person name="Benedict M.N."/>
            <person name="Youngblut N.D."/>
            <person name="Metcalf M.E."/>
            <person name="Whitaker R.J."/>
            <person name="Metcalf W.W."/>
        </authorList>
    </citation>
    <scope>NUCLEOTIDE SEQUENCE [LARGE SCALE GENOMIC DNA]</scope>
    <source>
        <strain evidence="1 2">T4/M</strain>
    </source>
</reference>
<dbReference type="EMBL" id="CP009506">
    <property type="protein sequence ID" value="AKB30361.1"/>
    <property type="molecule type" value="Genomic_DNA"/>
</dbReference>
<evidence type="ECO:0000313" key="2">
    <source>
        <dbReference type="Proteomes" id="UP000033111"/>
    </source>
</evidence>
<dbReference type="HOGENOM" id="CLU_2802315_0_0_2"/>
<proteinExistence type="predicted"/>
<accession>A0A0E3L9J1</accession>
<sequence length="67" mass="7862">MYCNCNCLKFLRSCIFRYYRSNSLTPRKILTFPKIKTAESVSARSNSELNSFSCFIFPYSIPFLMVI</sequence>
<gene>
    <name evidence="1" type="ORF">MSSIT_3642</name>
</gene>
<dbReference type="KEGG" id="msw:MSSIT_3642"/>
<name>A0A0E3L9J1_9EURY</name>
<dbReference type="AlphaFoldDB" id="A0A0E3L9J1"/>
<protein>
    <submittedName>
        <fullName evidence="1">Uncharacterized protein</fullName>
    </submittedName>
</protein>
<dbReference type="PATRIC" id="fig|1434120.4.peg.4723"/>